<dbReference type="PANTHER" id="PTHR24421:SF10">
    <property type="entry name" value="NITRATE_NITRITE SENSOR PROTEIN NARQ"/>
    <property type="match status" value="1"/>
</dbReference>
<keyword evidence="10" id="KW-0812">Transmembrane</keyword>
<dbReference type="EMBL" id="FQZK01000001">
    <property type="protein sequence ID" value="SHI64277.1"/>
    <property type="molecule type" value="Genomic_DNA"/>
</dbReference>
<proteinExistence type="predicted"/>
<evidence type="ECO:0000256" key="1">
    <source>
        <dbReference type="ARBA" id="ARBA00000085"/>
    </source>
</evidence>
<dbReference type="RefSeq" id="WP_218619481.1">
    <property type="nucleotide sequence ID" value="NZ_FQZK01000001.1"/>
</dbReference>
<reference evidence="12 13" key="1">
    <citation type="submission" date="2016-11" db="EMBL/GenBank/DDBJ databases">
        <authorList>
            <person name="Jaros S."/>
            <person name="Januszkiewicz K."/>
            <person name="Wedrychowicz H."/>
        </authorList>
    </citation>
    <scope>NUCLEOTIDE SEQUENCE [LARGE SCALE GENOMIC DNA]</scope>
    <source>
        <strain evidence="12 13">CGMCC 4.5723</strain>
    </source>
</reference>
<dbReference type="GO" id="GO:0016020">
    <property type="term" value="C:membrane"/>
    <property type="evidence" value="ECO:0007669"/>
    <property type="project" value="InterPro"/>
</dbReference>
<dbReference type="GO" id="GO:0005524">
    <property type="term" value="F:ATP binding"/>
    <property type="evidence" value="ECO:0007669"/>
    <property type="project" value="UniProtKB-KW"/>
</dbReference>
<dbReference type="InterPro" id="IPR050482">
    <property type="entry name" value="Sensor_HK_TwoCompSys"/>
</dbReference>
<evidence type="ECO:0000256" key="9">
    <source>
        <dbReference type="SAM" id="MobiDB-lite"/>
    </source>
</evidence>
<protein>
    <recommendedName>
        <fullName evidence="2">histidine kinase</fullName>
        <ecNumber evidence="2">2.7.13.3</ecNumber>
    </recommendedName>
</protein>
<evidence type="ECO:0000256" key="8">
    <source>
        <dbReference type="ARBA" id="ARBA00023012"/>
    </source>
</evidence>
<keyword evidence="10" id="KW-0472">Membrane</keyword>
<dbReference type="PANTHER" id="PTHR24421">
    <property type="entry name" value="NITRATE/NITRITE SENSOR PROTEIN NARX-RELATED"/>
    <property type="match status" value="1"/>
</dbReference>
<feature type="region of interest" description="Disordered" evidence="9">
    <location>
        <begin position="1"/>
        <end position="21"/>
    </location>
</feature>
<comment type="catalytic activity">
    <reaction evidence="1">
        <text>ATP + protein L-histidine = ADP + protein N-phospho-L-histidine.</text>
        <dbReference type="EC" id="2.7.13.3"/>
    </reaction>
</comment>
<keyword evidence="10" id="KW-1133">Transmembrane helix</keyword>
<evidence type="ECO:0000256" key="7">
    <source>
        <dbReference type="ARBA" id="ARBA00022840"/>
    </source>
</evidence>
<evidence type="ECO:0000313" key="12">
    <source>
        <dbReference type="EMBL" id="SHI64277.1"/>
    </source>
</evidence>
<feature type="transmembrane region" description="Helical" evidence="10">
    <location>
        <begin position="46"/>
        <end position="72"/>
    </location>
</feature>
<organism evidence="12 13">
    <name type="scientific">Nocardiopsis flavescens</name>
    <dbReference type="NCBI Taxonomy" id="758803"/>
    <lineage>
        <taxon>Bacteria</taxon>
        <taxon>Bacillati</taxon>
        <taxon>Actinomycetota</taxon>
        <taxon>Actinomycetes</taxon>
        <taxon>Streptosporangiales</taxon>
        <taxon>Nocardiopsidaceae</taxon>
        <taxon>Nocardiopsis</taxon>
    </lineage>
</organism>
<dbReference type="STRING" id="758803.SAMN05421803_101811"/>
<dbReference type="InterPro" id="IPR011712">
    <property type="entry name" value="Sig_transdc_His_kin_sub3_dim/P"/>
</dbReference>
<evidence type="ECO:0000256" key="10">
    <source>
        <dbReference type="SAM" id="Phobius"/>
    </source>
</evidence>
<feature type="transmembrane region" description="Helical" evidence="10">
    <location>
        <begin position="182"/>
        <end position="201"/>
    </location>
</feature>
<dbReference type="Pfam" id="PF02518">
    <property type="entry name" value="HATPase_c"/>
    <property type="match status" value="1"/>
</dbReference>
<evidence type="ECO:0000259" key="11">
    <source>
        <dbReference type="SMART" id="SM00387"/>
    </source>
</evidence>
<gene>
    <name evidence="12" type="ORF">SAMN05421803_101811</name>
</gene>
<dbReference type="Proteomes" id="UP000184452">
    <property type="component" value="Unassembled WGS sequence"/>
</dbReference>
<dbReference type="Pfam" id="PF07730">
    <property type="entry name" value="HisKA_3"/>
    <property type="match status" value="1"/>
</dbReference>
<dbReference type="Pfam" id="PF13796">
    <property type="entry name" value="Sensor"/>
    <property type="match status" value="1"/>
</dbReference>
<dbReference type="SMART" id="SM00387">
    <property type="entry name" value="HATPase_c"/>
    <property type="match status" value="1"/>
</dbReference>
<accession>A0A1M6CTD0</accession>
<dbReference type="AlphaFoldDB" id="A0A1M6CTD0"/>
<dbReference type="GO" id="GO:0000155">
    <property type="term" value="F:phosphorelay sensor kinase activity"/>
    <property type="evidence" value="ECO:0007669"/>
    <property type="project" value="InterPro"/>
</dbReference>
<dbReference type="GO" id="GO:0046983">
    <property type="term" value="F:protein dimerization activity"/>
    <property type="evidence" value="ECO:0007669"/>
    <property type="project" value="InterPro"/>
</dbReference>
<evidence type="ECO:0000256" key="3">
    <source>
        <dbReference type="ARBA" id="ARBA00022553"/>
    </source>
</evidence>
<keyword evidence="5" id="KW-0547">Nucleotide-binding</keyword>
<feature type="domain" description="Histidine kinase/HSP90-like ATPase" evidence="11">
    <location>
        <begin position="340"/>
        <end position="431"/>
    </location>
</feature>
<sequence>MEPKTLPLLGPRRGADGPAVPGPGFPGAVAGGPLRVPLTLWPLRSLLYLATSLPVAVVWAAVCWPLGLLAGVPLGAVERRRLALVDRAAAPSPHGPASAPVPSARWIRLRAREAATWRELAYGLLLLPLALLEAVAVVLLVSLPLTLLLSPLLRATGGLDARESSLTAGARLFPALPWAADMALGALALVAAAYLVTALAVGRARLARVMLAADREEELGERLGEAVRSRTRLADAFTAERRRIERDLHDGAQQRLTVLTLRLGMARTRFDADPEQARELVEQAYEEARGALAELRELVHGIHPAALTERGLVGALEELADSCPVPVVLDAGETGRLPGAVESTAYFCAREALGNAVRHSGAGEIRLSVRVSRAGSLVLRVVDDGVGGADPGRGSGLAGLADRAGAYLGTVRLSSPAGGPTSVEVEIPCAS</sequence>
<dbReference type="EC" id="2.7.13.3" evidence="2"/>
<keyword evidence="8" id="KW-0902">Two-component regulatory system</keyword>
<keyword evidence="7" id="KW-0067">ATP-binding</keyword>
<name>A0A1M6CTD0_9ACTN</name>
<keyword evidence="6 12" id="KW-0418">Kinase</keyword>
<dbReference type="InterPro" id="IPR025828">
    <property type="entry name" value="Put_sensor_dom"/>
</dbReference>
<evidence type="ECO:0000256" key="2">
    <source>
        <dbReference type="ARBA" id="ARBA00012438"/>
    </source>
</evidence>
<dbReference type="InterPro" id="IPR036890">
    <property type="entry name" value="HATPase_C_sf"/>
</dbReference>
<keyword evidence="3" id="KW-0597">Phosphoprotein</keyword>
<dbReference type="Gene3D" id="3.30.565.10">
    <property type="entry name" value="Histidine kinase-like ATPase, C-terminal domain"/>
    <property type="match status" value="1"/>
</dbReference>
<evidence type="ECO:0000313" key="13">
    <source>
        <dbReference type="Proteomes" id="UP000184452"/>
    </source>
</evidence>
<dbReference type="InterPro" id="IPR003594">
    <property type="entry name" value="HATPase_dom"/>
</dbReference>
<dbReference type="Gene3D" id="1.20.5.1930">
    <property type="match status" value="1"/>
</dbReference>
<keyword evidence="4" id="KW-0808">Transferase</keyword>
<feature type="compositionally biased region" description="Low complexity" evidence="9">
    <location>
        <begin position="10"/>
        <end position="19"/>
    </location>
</feature>
<keyword evidence="13" id="KW-1185">Reference proteome</keyword>
<dbReference type="CDD" id="cd16917">
    <property type="entry name" value="HATPase_UhpB-NarQ-NarX-like"/>
    <property type="match status" value="1"/>
</dbReference>
<feature type="transmembrane region" description="Helical" evidence="10">
    <location>
        <begin position="120"/>
        <end position="143"/>
    </location>
</feature>
<dbReference type="SUPFAM" id="SSF55874">
    <property type="entry name" value="ATPase domain of HSP90 chaperone/DNA topoisomerase II/histidine kinase"/>
    <property type="match status" value="1"/>
</dbReference>
<evidence type="ECO:0000256" key="6">
    <source>
        <dbReference type="ARBA" id="ARBA00022777"/>
    </source>
</evidence>
<evidence type="ECO:0000256" key="4">
    <source>
        <dbReference type="ARBA" id="ARBA00022679"/>
    </source>
</evidence>
<evidence type="ECO:0000256" key="5">
    <source>
        <dbReference type="ARBA" id="ARBA00022741"/>
    </source>
</evidence>